<dbReference type="GO" id="GO:0006384">
    <property type="term" value="P:transcription initiation at RNA polymerase III promoter"/>
    <property type="evidence" value="ECO:0007669"/>
    <property type="project" value="EnsemblFungi"/>
</dbReference>
<dbReference type="GO" id="GO:0006361">
    <property type="term" value="P:transcription initiation at RNA polymerase I promoter"/>
    <property type="evidence" value="ECO:0007669"/>
    <property type="project" value="EnsemblFungi"/>
</dbReference>
<reference evidence="8 9" key="1">
    <citation type="submission" date="2015-03" db="EMBL/GenBank/DDBJ databases">
        <authorList>
            <person name="Radwan O."/>
            <person name="Al-Naeli F.A."/>
            <person name="Rendon G.A."/>
            <person name="Fields C."/>
        </authorList>
    </citation>
    <scope>NUCLEOTIDE SEQUENCE [LARGE SCALE GENOMIC DNA]</scope>
    <source>
        <strain evidence="8">CR-DP1</strain>
    </source>
</reference>
<evidence type="ECO:0000256" key="2">
    <source>
        <dbReference type="ARBA" id="ARBA00020809"/>
    </source>
</evidence>
<evidence type="ECO:0000256" key="3">
    <source>
        <dbReference type="ARBA" id="ARBA00023163"/>
    </source>
</evidence>
<dbReference type="HAMAP" id="MF_00025">
    <property type="entry name" value="RNApol_Rpo5_RPB5"/>
    <property type="match status" value="1"/>
</dbReference>
<dbReference type="SUPFAM" id="SSF53036">
    <property type="entry name" value="Eukaryotic RPB5 N-terminal domain"/>
    <property type="match status" value="1"/>
</dbReference>
<dbReference type="GO" id="GO:0005665">
    <property type="term" value="C:RNA polymerase II, core complex"/>
    <property type="evidence" value="ECO:0007669"/>
    <property type="project" value="EnsemblFungi"/>
</dbReference>
<comment type="subcellular location">
    <subcellularLocation>
        <location evidence="1">Nucleus</location>
    </subcellularLocation>
</comment>
<dbReference type="PANTHER" id="PTHR10535:SF0">
    <property type="entry name" value="DNA-DIRECTED RNA POLYMERASES I, II, AND III SUBUNIT RPABC1"/>
    <property type="match status" value="1"/>
</dbReference>
<comment type="caution">
    <text evidence="8">The sequence shown here is derived from an EMBL/GenBank/DDBJ whole genome shotgun (WGS) entry which is preliminary data.</text>
</comment>
<dbReference type="EMBL" id="LAEV01001775">
    <property type="protein sequence ID" value="KKA27356.1"/>
    <property type="molecule type" value="Genomic_DNA"/>
</dbReference>
<dbReference type="GO" id="GO:0003677">
    <property type="term" value="F:DNA binding"/>
    <property type="evidence" value="ECO:0007669"/>
    <property type="project" value="InterPro"/>
</dbReference>
<protein>
    <recommendedName>
        <fullName evidence="2">DNA-directed RNA polymerases I, II, and III subunit RPABC1</fullName>
    </recommendedName>
</protein>
<evidence type="ECO:0000313" key="9">
    <source>
        <dbReference type="Proteomes" id="UP000033483"/>
    </source>
</evidence>
<dbReference type="InterPro" id="IPR000783">
    <property type="entry name" value="RNA_pol_subH/Rpb5_C"/>
</dbReference>
<dbReference type="Gene3D" id="3.90.940.20">
    <property type="entry name" value="RPB5-like RNA polymerase subunit"/>
    <property type="match status" value="1"/>
</dbReference>
<dbReference type="GO" id="GO:0006363">
    <property type="term" value="P:termination of RNA polymerase I transcription"/>
    <property type="evidence" value="ECO:0007669"/>
    <property type="project" value="EnsemblFungi"/>
</dbReference>
<feature type="domain" description="RNA polymerase subunit H/Rpb5 C-terminal" evidence="6">
    <location>
        <begin position="157"/>
        <end position="229"/>
    </location>
</feature>
<dbReference type="InterPro" id="IPR005571">
    <property type="entry name" value="RNA_pol_Rpb5_N"/>
</dbReference>
<dbReference type="PROSITE" id="PS01110">
    <property type="entry name" value="RNA_POL_H_23KD"/>
    <property type="match status" value="1"/>
</dbReference>
<dbReference type="FunFam" id="3.90.940.20:FF:000001">
    <property type="entry name" value="DNA-directed RNA polymerases I, II, and III subunit RPABC1"/>
    <property type="match status" value="1"/>
</dbReference>
<dbReference type="InterPro" id="IPR035913">
    <property type="entry name" value="RPB5-like_sf"/>
</dbReference>
<proteinExistence type="inferred from homology"/>
<dbReference type="InterPro" id="IPR036710">
    <property type="entry name" value="RNA_pol_Rpb5_N_sf"/>
</dbReference>
<dbReference type="GO" id="GO:0005666">
    <property type="term" value="C:RNA polymerase III complex"/>
    <property type="evidence" value="ECO:0007669"/>
    <property type="project" value="EnsemblFungi"/>
</dbReference>
<organism evidence="8 9">
    <name type="scientific">Thielaviopsis punctulata</name>
    <dbReference type="NCBI Taxonomy" id="72032"/>
    <lineage>
        <taxon>Eukaryota</taxon>
        <taxon>Fungi</taxon>
        <taxon>Dikarya</taxon>
        <taxon>Ascomycota</taxon>
        <taxon>Pezizomycotina</taxon>
        <taxon>Sordariomycetes</taxon>
        <taxon>Hypocreomycetidae</taxon>
        <taxon>Microascales</taxon>
        <taxon>Ceratocystidaceae</taxon>
        <taxon>Thielaviopsis</taxon>
    </lineage>
</organism>
<evidence type="ECO:0000256" key="1">
    <source>
        <dbReference type="ARBA" id="ARBA00004123"/>
    </source>
</evidence>
<keyword evidence="3" id="KW-0804">Transcription</keyword>
<dbReference type="PANTHER" id="PTHR10535">
    <property type="entry name" value="DNA-DIRECTED RNA POLYMERASES I, II, AND III SUBUNIT RPABC1"/>
    <property type="match status" value="1"/>
</dbReference>
<name>A0A0F4ZB46_9PEZI</name>
<feature type="domain" description="RNA polymerase Rpb5 N-terminal" evidence="7">
    <location>
        <begin position="9"/>
        <end position="112"/>
    </location>
</feature>
<keyword evidence="4" id="KW-0539">Nucleus</keyword>
<evidence type="ECO:0000313" key="8">
    <source>
        <dbReference type="EMBL" id="KKA27356.1"/>
    </source>
</evidence>
<evidence type="ECO:0000256" key="5">
    <source>
        <dbReference type="ARBA" id="ARBA00025765"/>
    </source>
</evidence>
<evidence type="ECO:0000256" key="4">
    <source>
        <dbReference type="ARBA" id="ARBA00023242"/>
    </source>
</evidence>
<dbReference type="GO" id="GO:0042797">
    <property type="term" value="P:tRNA transcription by RNA polymerase III"/>
    <property type="evidence" value="ECO:0007669"/>
    <property type="project" value="EnsemblFungi"/>
</dbReference>
<dbReference type="Pfam" id="PF01191">
    <property type="entry name" value="RNA_pol_Rpb5_C"/>
    <property type="match status" value="1"/>
</dbReference>
<dbReference type="GO" id="GO:0006386">
    <property type="term" value="P:termination of RNA polymerase III transcription"/>
    <property type="evidence" value="ECO:0007669"/>
    <property type="project" value="EnsemblFungi"/>
</dbReference>
<comment type="similarity">
    <text evidence="5">Belongs to the archaeal Rpo5/eukaryotic RPB5 RNA polymerase subunit family.</text>
</comment>
<dbReference type="SUPFAM" id="SSF55287">
    <property type="entry name" value="RPB5-like RNA polymerase subunit"/>
    <property type="match status" value="1"/>
</dbReference>
<dbReference type="GO" id="GO:0005736">
    <property type="term" value="C:RNA polymerase I complex"/>
    <property type="evidence" value="ECO:0007669"/>
    <property type="project" value="EnsemblFungi"/>
</dbReference>
<evidence type="ECO:0000259" key="6">
    <source>
        <dbReference type="Pfam" id="PF01191"/>
    </source>
</evidence>
<keyword evidence="9" id="KW-1185">Reference proteome</keyword>
<sequence>MEGSDTHDKAVARVWKVLRTVKEMVSDRGFEMSEDEINMSLDDFRRDFTLPTGEVDRNRLAFSANPSESMIKKHTYTNAAGGSELSTDVGTVFVKFLGEDNMGIQQIKTFIMTVVERHYKTAILITPSPLTSAARKNIAAAESYAHIEYFLEDDLIVNLTRHMLVPKHILLSREEKAALLKRYRLKDTQLPRILQKDPVAKYLGLKRGQVVKIIRNSETAGRYASYRLCV</sequence>
<dbReference type="Pfam" id="PF03871">
    <property type="entry name" value="RNA_pol_Rpb5_N"/>
    <property type="match status" value="1"/>
</dbReference>
<dbReference type="GO" id="GO:0006367">
    <property type="term" value="P:transcription initiation at RNA polymerase II promoter"/>
    <property type="evidence" value="ECO:0007669"/>
    <property type="project" value="EnsemblFungi"/>
</dbReference>
<dbReference type="Proteomes" id="UP000033483">
    <property type="component" value="Unassembled WGS sequence"/>
</dbReference>
<dbReference type="AlphaFoldDB" id="A0A0F4ZB46"/>
<accession>A0A0F4ZB46</accession>
<dbReference type="InterPro" id="IPR014381">
    <property type="entry name" value="Arch_Rpo5/euc_Rpb5"/>
</dbReference>
<dbReference type="NCBIfam" id="NF007129">
    <property type="entry name" value="PRK09570.1"/>
    <property type="match status" value="1"/>
</dbReference>
<dbReference type="GO" id="GO:0006368">
    <property type="term" value="P:transcription elongation by RNA polymerase II"/>
    <property type="evidence" value="ECO:0007669"/>
    <property type="project" value="EnsemblFungi"/>
</dbReference>
<dbReference type="GO" id="GO:0006362">
    <property type="term" value="P:transcription elongation by RNA polymerase I"/>
    <property type="evidence" value="ECO:0007669"/>
    <property type="project" value="EnsemblFungi"/>
</dbReference>
<dbReference type="GO" id="GO:0003968">
    <property type="term" value="F:RNA-directed RNA polymerase activity"/>
    <property type="evidence" value="ECO:0007669"/>
    <property type="project" value="EnsemblFungi"/>
</dbReference>
<dbReference type="Gene3D" id="3.40.1340.10">
    <property type="entry name" value="RNA polymerase, Rpb5, N-terminal domain"/>
    <property type="match status" value="1"/>
</dbReference>
<dbReference type="GO" id="GO:0003899">
    <property type="term" value="F:DNA-directed RNA polymerase activity"/>
    <property type="evidence" value="ECO:0007669"/>
    <property type="project" value="EnsemblFungi"/>
</dbReference>
<dbReference type="OrthoDB" id="248779at2759"/>
<dbReference type="InterPro" id="IPR020608">
    <property type="entry name" value="RNA_pol_subH/Rpb5_CS"/>
</dbReference>
<gene>
    <name evidence="8" type="ORF">TD95_003196</name>
</gene>
<dbReference type="PIRSF" id="PIRSF000747">
    <property type="entry name" value="RPB5"/>
    <property type="match status" value="1"/>
</dbReference>
<evidence type="ECO:0000259" key="7">
    <source>
        <dbReference type="Pfam" id="PF03871"/>
    </source>
</evidence>